<dbReference type="Proteomes" id="UP000593564">
    <property type="component" value="Unassembled WGS sequence"/>
</dbReference>
<keyword evidence="4" id="KW-1185">Reference proteome</keyword>
<dbReference type="InterPro" id="IPR000999">
    <property type="entry name" value="RNase_III_dom"/>
</dbReference>
<dbReference type="Gene3D" id="1.10.1520.10">
    <property type="entry name" value="Ribonuclease III domain"/>
    <property type="match status" value="1"/>
</dbReference>
<comment type="caution">
    <text evidence="3">The sequence shown here is derived from an EMBL/GenBank/DDBJ whole genome shotgun (WGS) entry which is preliminary data.</text>
</comment>
<sequence length="185" mass="20004">MRSHEFISFVFLTLSIFSPLQVFARAKSVIDHSIEPSSPFSIALETLQNHIGQVLSIGLLRRAMTHPSFSEESNKALSILGANVIETSVSLQSLTKNLDISSKDLNRLISEMSNVESSCAVDGMRLALQKVVRVSPKTNSSSPSVVCGAFRAIFGAIAVDTQMADEAGNVFWRVHSGQIGRALAL</sequence>
<dbReference type="AlphaFoldDB" id="A0A7J7H1J1"/>
<accession>A0A7J7H1J1</accession>
<organism evidence="3 4">
    <name type="scientific">Camellia sinensis</name>
    <name type="common">Tea plant</name>
    <name type="synonym">Thea sinensis</name>
    <dbReference type="NCBI Taxonomy" id="4442"/>
    <lineage>
        <taxon>Eukaryota</taxon>
        <taxon>Viridiplantae</taxon>
        <taxon>Streptophyta</taxon>
        <taxon>Embryophyta</taxon>
        <taxon>Tracheophyta</taxon>
        <taxon>Spermatophyta</taxon>
        <taxon>Magnoliopsida</taxon>
        <taxon>eudicotyledons</taxon>
        <taxon>Gunneridae</taxon>
        <taxon>Pentapetalae</taxon>
        <taxon>asterids</taxon>
        <taxon>Ericales</taxon>
        <taxon>Theaceae</taxon>
        <taxon>Camellia</taxon>
    </lineage>
</organism>
<keyword evidence="1" id="KW-0732">Signal</keyword>
<dbReference type="Pfam" id="PF14622">
    <property type="entry name" value="Ribonucleas_3_3"/>
    <property type="match status" value="1"/>
</dbReference>
<dbReference type="GO" id="GO:0004525">
    <property type="term" value="F:ribonuclease III activity"/>
    <property type="evidence" value="ECO:0007669"/>
    <property type="project" value="InterPro"/>
</dbReference>
<dbReference type="InterPro" id="IPR036389">
    <property type="entry name" value="RNase_III_sf"/>
</dbReference>
<dbReference type="EMBL" id="JACBKZ010000007">
    <property type="protein sequence ID" value="KAF5946457.1"/>
    <property type="molecule type" value="Genomic_DNA"/>
</dbReference>
<dbReference type="SUPFAM" id="SSF69065">
    <property type="entry name" value="RNase III domain-like"/>
    <property type="match status" value="1"/>
</dbReference>
<gene>
    <name evidence="3" type="ORF">HYC85_016685</name>
</gene>
<feature type="signal peptide" evidence="1">
    <location>
        <begin position="1"/>
        <end position="26"/>
    </location>
</feature>
<reference evidence="3 4" key="2">
    <citation type="submission" date="2020-07" db="EMBL/GenBank/DDBJ databases">
        <title>Genome assembly of wild tea tree DASZ reveals pedigree and selection history of tea varieties.</title>
        <authorList>
            <person name="Zhang W."/>
        </authorList>
    </citation>
    <scope>NUCLEOTIDE SEQUENCE [LARGE SCALE GENOMIC DNA]</scope>
    <source>
        <strain evidence="4">cv. G240</strain>
        <tissue evidence="3">Leaf</tissue>
    </source>
</reference>
<feature type="chain" id="PRO_5029592669" description="RNase III domain-containing protein" evidence="1">
    <location>
        <begin position="27"/>
        <end position="185"/>
    </location>
</feature>
<dbReference type="SMART" id="SM00535">
    <property type="entry name" value="RIBOc"/>
    <property type="match status" value="1"/>
</dbReference>
<proteinExistence type="predicted"/>
<evidence type="ECO:0000256" key="1">
    <source>
        <dbReference type="SAM" id="SignalP"/>
    </source>
</evidence>
<feature type="domain" description="RNase III" evidence="2">
    <location>
        <begin position="40"/>
        <end position="162"/>
    </location>
</feature>
<evidence type="ECO:0000313" key="3">
    <source>
        <dbReference type="EMBL" id="KAF5946457.1"/>
    </source>
</evidence>
<dbReference type="GO" id="GO:0006396">
    <property type="term" value="P:RNA processing"/>
    <property type="evidence" value="ECO:0007669"/>
    <property type="project" value="InterPro"/>
</dbReference>
<dbReference type="PROSITE" id="PS50142">
    <property type="entry name" value="RNASE_3_2"/>
    <property type="match status" value="1"/>
</dbReference>
<reference evidence="4" key="1">
    <citation type="journal article" date="2020" name="Nat. Commun.">
        <title>Genome assembly of wild tea tree DASZ reveals pedigree and selection history of tea varieties.</title>
        <authorList>
            <person name="Zhang W."/>
            <person name="Zhang Y."/>
            <person name="Qiu H."/>
            <person name="Guo Y."/>
            <person name="Wan H."/>
            <person name="Zhang X."/>
            <person name="Scossa F."/>
            <person name="Alseekh S."/>
            <person name="Zhang Q."/>
            <person name="Wang P."/>
            <person name="Xu L."/>
            <person name="Schmidt M.H."/>
            <person name="Jia X."/>
            <person name="Li D."/>
            <person name="Zhu A."/>
            <person name="Guo F."/>
            <person name="Chen W."/>
            <person name="Ni D."/>
            <person name="Usadel B."/>
            <person name="Fernie A.R."/>
            <person name="Wen W."/>
        </authorList>
    </citation>
    <scope>NUCLEOTIDE SEQUENCE [LARGE SCALE GENOMIC DNA]</scope>
    <source>
        <strain evidence="4">cv. G240</strain>
    </source>
</reference>
<protein>
    <recommendedName>
        <fullName evidence="2">RNase III domain-containing protein</fullName>
    </recommendedName>
</protein>
<evidence type="ECO:0000259" key="2">
    <source>
        <dbReference type="PROSITE" id="PS50142"/>
    </source>
</evidence>
<evidence type="ECO:0000313" key="4">
    <source>
        <dbReference type="Proteomes" id="UP000593564"/>
    </source>
</evidence>
<name>A0A7J7H1J1_CAMSI</name>